<dbReference type="SUPFAM" id="SSF54211">
    <property type="entry name" value="Ribosomal protein S5 domain 2-like"/>
    <property type="match status" value="1"/>
</dbReference>
<dbReference type="InterPro" id="IPR020575">
    <property type="entry name" value="Hsp90_N"/>
</dbReference>
<dbReference type="InterPro" id="IPR037196">
    <property type="entry name" value="HSP90_C"/>
</dbReference>
<keyword evidence="6 8" id="KW-0346">Stress response</keyword>
<comment type="similarity">
    <text evidence="2 8">Belongs to the heat shock protein 90 family.</text>
</comment>
<dbReference type="InterPro" id="IPR003594">
    <property type="entry name" value="HATPase_dom"/>
</dbReference>
<comment type="caution">
    <text evidence="8">Lacks conserved residue(s) required for the propagation of feature annotation.</text>
</comment>
<dbReference type="SUPFAM" id="SSF55874">
    <property type="entry name" value="ATPase domain of HSP90 chaperone/DNA topoisomerase II/histidine kinase"/>
    <property type="match status" value="1"/>
</dbReference>
<dbReference type="Proteomes" id="UP000043763">
    <property type="component" value="Unassembled WGS sequence"/>
</dbReference>
<dbReference type="SMART" id="SM00387">
    <property type="entry name" value="HATPase_c"/>
    <property type="match status" value="1"/>
</dbReference>
<evidence type="ECO:0000256" key="8">
    <source>
        <dbReference type="HAMAP-Rule" id="MF_00505"/>
    </source>
</evidence>
<keyword evidence="12" id="KW-1185">Reference proteome</keyword>
<keyword evidence="5 8" id="KW-0067">ATP-binding</keyword>
<dbReference type="PROSITE" id="PS00298">
    <property type="entry name" value="HSP90"/>
    <property type="match status" value="1"/>
</dbReference>
<feature type="binding site" evidence="9">
    <location>
        <position position="85"/>
    </location>
    <ligand>
        <name>ATP</name>
        <dbReference type="ChEBI" id="CHEBI:30616"/>
    </ligand>
</feature>
<feature type="region of interest" description="A; substrate-binding" evidence="8">
    <location>
        <begin position="1"/>
        <end position="351"/>
    </location>
</feature>
<feature type="domain" description="Histidine kinase/HSP90-like ATPase" evidence="10">
    <location>
        <begin position="27"/>
        <end position="186"/>
    </location>
</feature>
<dbReference type="GO" id="GO:0005524">
    <property type="term" value="F:ATP binding"/>
    <property type="evidence" value="ECO:0007669"/>
    <property type="project" value="UniProtKB-UniRule"/>
</dbReference>
<dbReference type="PIRSF" id="PIRSF002583">
    <property type="entry name" value="Hsp90"/>
    <property type="match status" value="1"/>
</dbReference>
<proteinExistence type="inferred from homology"/>
<feature type="binding site" evidence="9">
    <location>
        <position position="351"/>
    </location>
    <ligand>
        <name>ATP</name>
        <dbReference type="ChEBI" id="CHEBI:30616"/>
    </ligand>
</feature>
<organism evidence="11 12">
    <name type="scientific">Brachyspira suanatina</name>
    <dbReference type="NCBI Taxonomy" id="381802"/>
    <lineage>
        <taxon>Bacteria</taxon>
        <taxon>Pseudomonadati</taxon>
        <taxon>Spirochaetota</taxon>
        <taxon>Spirochaetia</taxon>
        <taxon>Brachyspirales</taxon>
        <taxon>Brachyspiraceae</taxon>
        <taxon>Brachyspira</taxon>
    </lineage>
</organism>
<dbReference type="SUPFAM" id="SSF110942">
    <property type="entry name" value="HSP90 C-terminal domain"/>
    <property type="match status" value="1"/>
</dbReference>
<dbReference type="RefSeq" id="WP_048593726.1">
    <property type="nucleotide sequence ID" value="NZ_CVLB01000001.1"/>
</dbReference>
<accession>A0A0G4K4U5</accession>
<dbReference type="NCBIfam" id="NF003555">
    <property type="entry name" value="PRK05218.1"/>
    <property type="match status" value="1"/>
</dbReference>
<dbReference type="CDD" id="cd16927">
    <property type="entry name" value="HATPase_Hsp90-like"/>
    <property type="match status" value="1"/>
</dbReference>
<comment type="subunit">
    <text evidence="8">Homodimer.</text>
</comment>
<feature type="binding site" evidence="9">
    <location>
        <position position="38"/>
    </location>
    <ligand>
        <name>ATP</name>
        <dbReference type="ChEBI" id="CHEBI:30616"/>
    </ligand>
</feature>
<dbReference type="Gene3D" id="3.40.50.11260">
    <property type="match status" value="1"/>
</dbReference>
<dbReference type="PRINTS" id="PR00775">
    <property type="entry name" value="HEATSHOCK90"/>
</dbReference>
<dbReference type="HAMAP" id="MF_00505">
    <property type="entry name" value="HSP90"/>
    <property type="match status" value="1"/>
</dbReference>
<evidence type="ECO:0000313" key="11">
    <source>
        <dbReference type="EMBL" id="CRF32150.1"/>
    </source>
</evidence>
<feature type="binding site" evidence="9">
    <location>
        <position position="80"/>
    </location>
    <ligand>
        <name>ATP</name>
        <dbReference type="ChEBI" id="CHEBI:30616"/>
    </ligand>
</feature>
<dbReference type="GO" id="GO:0140662">
    <property type="term" value="F:ATP-dependent protein folding chaperone"/>
    <property type="evidence" value="ECO:0007669"/>
    <property type="project" value="InterPro"/>
</dbReference>
<evidence type="ECO:0000256" key="7">
    <source>
        <dbReference type="ARBA" id="ARBA00023186"/>
    </source>
</evidence>
<evidence type="ECO:0000313" key="12">
    <source>
        <dbReference type="Proteomes" id="UP000043763"/>
    </source>
</evidence>
<evidence type="ECO:0000259" key="10">
    <source>
        <dbReference type="SMART" id="SM00387"/>
    </source>
</evidence>
<dbReference type="Gene3D" id="3.30.565.10">
    <property type="entry name" value="Histidine kinase-like ATPase, C-terminal domain"/>
    <property type="match status" value="1"/>
</dbReference>
<dbReference type="InterPro" id="IPR019805">
    <property type="entry name" value="Heat_shock_protein_90_CS"/>
</dbReference>
<dbReference type="Pfam" id="PF13589">
    <property type="entry name" value="HATPase_c_3"/>
    <property type="match status" value="1"/>
</dbReference>
<dbReference type="InterPro" id="IPR020568">
    <property type="entry name" value="Ribosomal_Su5_D2-typ_SF"/>
</dbReference>
<evidence type="ECO:0000256" key="2">
    <source>
        <dbReference type="ARBA" id="ARBA00008239"/>
    </source>
</evidence>
<comment type="function">
    <text evidence="8">Molecular chaperone. Has ATPase activity.</text>
</comment>
<keyword evidence="3 8" id="KW-0963">Cytoplasm</keyword>
<evidence type="ECO:0000256" key="1">
    <source>
        <dbReference type="ARBA" id="ARBA00004496"/>
    </source>
</evidence>
<evidence type="ECO:0000256" key="3">
    <source>
        <dbReference type="ARBA" id="ARBA00022490"/>
    </source>
</evidence>
<keyword evidence="4 8" id="KW-0547">Nucleotide-binding</keyword>
<keyword evidence="7 8" id="KW-0143">Chaperone</keyword>
<comment type="subcellular location">
    <subcellularLocation>
        <location evidence="1 8">Cytoplasm</location>
    </subcellularLocation>
</comment>
<dbReference type="GO" id="GO:0005737">
    <property type="term" value="C:cytoplasm"/>
    <property type="evidence" value="ECO:0007669"/>
    <property type="project" value="UniProtKB-SubCell"/>
</dbReference>
<dbReference type="InterPro" id="IPR001404">
    <property type="entry name" value="Hsp90_fam"/>
</dbReference>
<feature type="binding site" evidence="9">
    <location>
        <begin position="100"/>
        <end position="101"/>
    </location>
    <ligand>
        <name>ATP</name>
        <dbReference type="ChEBI" id="CHEBI:30616"/>
    </ligand>
</feature>
<dbReference type="Pfam" id="PF00183">
    <property type="entry name" value="HSP90"/>
    <property type="match status" value="1"/>
</dbReference>
<dbReference type="OrthoDB" id="9802640at2"/>
<feature type="binding site" evidence="9">
    <location>
        <begin position="126"/>
        <end position="131"/>
    </location>
    <ligand>
        <name>ATP</name>
        <dbReference type="ChEBI" id="CHEBI:30616"/>
    </ligand>
</feature>
<gene>
    <name evidence="8 11" type="primary">htpG</name>
    <name evidence="11" type="ORF">BRSU_0611</name>
</gene>
<evidence type="ECO:0000256" key="6">
    <source>
        <dbReference type="ARBA" id="ARBA00023016"/>
    </source>
</evidence>
<dbReference type="AlphaFoldDB" id="A0A0G4K4U5"/>
<dbReference type="Gene3D" id="1.20.120.790">
    <property type="entry name" value="Heat shock protein 90, C-terminal domain"/>
    <property type="match status" value="1"/>
</dbReference>
<evidence type="ECO:0000256" key="9">
    <source>
        <dbReference type="PIRSR" id="PIRSR002583-1"/>
    </source>
</evidence>
<reference evidence="12" key="1">
    <citation type="submission" date="2015-04" db="EMBL/GenBank/DDBJ databases">
        <authorList>
            <person name="Mushtaq Mamoona"/>
        </authorList>
    </citation>
    <scope>NUCLEOTIDE SEQUENCE [LARGE SCALE GENOMIC DNA]</scope>
    <source>
        <strain evidence="12">AN4859/03</strain>
    </source>
</reference>
<dbReference type="FunFam" id="3.30.565.10:FF:000009">
    <property type="entry name" value="Molecular chaperone HtpG"/>
    <property type="match status" value="1"/>
</dbReference>
<feature type="binding site" evidence="9">
    <location>
        <position position="93"/>
    </location>
    <ligand>
        <name>ATP</name>
        <dbReference type="ChEBI" id="CHEBI:30616"/>
    </ligand>
</feature>
<feature type="region of interest" description="C" evidence="8">
    <location>
        <begin position="562"/>
        <end position="639"/>
    </location>
</feature>
<sequence length="639" mass="73980">MAEKQILNFEAETKQILNLMVHSIYTHKEIFLRELISNASDALDKARFESITNTDKYTDIDNLRIKIEVDEQNRTLIIKDNGIGMTREDVINNIGSIARSGTKAFLERIQKDKEASKESGIDLIGQFGVGFYSAFMVADDIVIETKHVDSEKGVRWESNGDGSYSIEDIDRQDRGTTITLKLKGKDEKLEEDGFVDDDYCNRYTLESLIHKYSNYVHYPIVMDMPIPKKDEKEVQQYEEKTINSMISIWQKSKSDVKPEEYNEFYKEHFHDYAEPFEVIHTKAEGTIEYTALLFIPSRAPFNFLHPDFERGLELYSRNVFIMSKCKDLLPEYLKFVRGLVDSPDFSLNISREILQHSTQLKRIASNVEKKILDALENILKNDRKRYEKFFKEFGESIKIGIYSDFSKKDKLANLLLFQSSNTADDEYTTLAEYKSRMKEGQEFIYYAAAKDKSAIEKLPHMEGMKDKGYEVLYFTDRVDEFMITMMKEFDGTKLHSILQADNNDSENKDENKESANKEILNAIKDVLGADRVAEVRETNRLKESVVCLSNKEDSISFNMAKVLAETGNNMFGMKPERVLEINTSHDVFKAMEKEYQANKVSETFKEYSELLYDEACILEGLPLEDPKLFASRMSKLMLK</sequence>
<evidence type="ECO:0000256" key="5">
    <source>
        <dbReference type="ARBA" id="ARBA00022840"/>
    </source>
</evidence>
<evidence type="ECO:0000256" key="4">
    <source>
        <dbReference type="ARBA" id="ARBA00022741"/>
    </source>
</evidence>
<dbReference type="PANTHER" id="PTHR11528">
    <property type="entry name" value="HEAT SHOCK PROTEIN 90 FAMILY MEMBER"/>
    <property type="match status" value="1"/>
</dbReference>
<name>A0A0G4K4U5_9SPIR</name>
<dbReference type="GO" id="GO:0016887">
    <property type="term" value="F:ATP hydrolysis activity"/>
    <property type="evidence" value="ECO:0007669"/>
    <property type="project" value="InterPro"/>
</dbReference>
<feature type="binding site" evidence="9">
    <location>
        <position position="176"/>
    </location>
    <ligand>
        <name>ATP</name>
        <dbReference type="ChEBI" id="CHEBI:30616"/>
    </ligand>
</feature>
<dbReference type="InterPro" id="IPR036890">
    <property type="entry name" value="HATPase_C_sf"/>
</dbReference>
<dbReference type="Gene3D" id="3.30.230.80">
    <property type="match status" value="1"/>
</dbReference>
<feature type="binding site" evidence="9">
    <location>
        <position position="34"/>
    </location>
    <ligand>
        <name>ATP</name>
        <dbReference type="ChEBI" id="CHEBI:30616"/>
    </ligand>
</feature>
<dbReference type="GO" id="GO:0051082">
    <property type="term" value="F:unfolded protein binding"/>
    <property type="evidence" value="ECO:0007669"/>
    <property type="project" value="UniProtKB-UniRule"/>
</dbReference>
<protein>
    <recommendedName>
        <fullName evidence="8">Chaperone protein HtpG</fullName>
    </recommendedName>
    <alternativeName>
        <fullName evidence="8">Heat shock protein HtpG</fullName>
    </alternativeName>
    <alternativeName>
        <fullName evidence="8">High temperature protein G</fullName>
    </alternativeName>
</protein>
<dbReference type="EMBL" id="CVLB01000001">
    <property type="protein sequence ID" value="CRF32150.1"/>
    <property type="molecule type" value="Genomic_DNA"/>
</dbReference>